<keyword evidence="1" id="KW-0732">Signal</keyword>
<dbReference type="EMBL" id="CP086714">
    <property type="protein sequence ID" value="WOO77628.1"/>
    <property type="molecule type" value="Genomic_DNA"/>
</dbReference>
<keyword evidence="4" id="KW-1185">Reference proteome</keyword>
<organism evidence="3 4">
    <name type="scientific">Vanrija pseudolonga</name>
    <dbReference type="NCBI Taxonomy" id="143232"/>
    <lineage>
        <taxon>Eukaryota</taxon>
        <taxon>Fungi</taxon>
        <taxon>Dikarya</taxon>
        <taxon>Basidiomycota</taxon>
        <taxon>Agaricomycotina</taxon>
        <taxon>Tremellomycetes</taxon>
        <taxon>Trichosporonales</taxon>
        <taxon>Trichosporonaceae</taxon>
        <taxon>Vanrija</taxon>
    </lineage>
</organism>
<dbReference type="InterPro" id="IPR048661">
    <property type="entry name" value="CPL1-like"/>
</dbReference>
<evidence type="ECO:0000313" key="3">
    <source>
        <dbReference type="EMBL" id="WOO77628.1"/>
    </source>
</evidence>
<dbReference type="GeneID" id="87804454"/>
<dbReference type="RefSeq" id="XP_062623660.1">
    <property type="nucleotide sequence ID" value="XM_062767676.1"/>
</dbReference>
<feature type="chain" id="PRO_5041974241" description="Protein CPL1-like domain-containing protein" evidence="1">
    <location>
        <begin position="21"/>
        <end position="288"/>
    </location>
</feature>
<gene>
    <name evidence="3" type="ORF">LOC62_01G001197</name>
</gene>
<feature type="domain" description="Protein CPL1-like" evidence="2">
    <location>
        <begin position="211"/>
        <end position="266"/>
    </location>
</feature>
<dbReference type="Pfam" id="PF21671">
    <property type="entry name" value="CPL1-like"/>
    <property type="match status" value="1"/>
</dbReference>
<feature type="signal peptide" evidence="1">
    <location>
        <begin position="1"/>
        <end position="20"/>
    </location>
</feature>
<name>A0AAF0Y0C7_9TREE</name>
<accession>A0AAF0Y0C7</accession>
<evidence type="ECO:0000259" key="2">
    <source>
        <dbReference type="Pfam" id="PF21671"/>
    </source>
</evidence>
<dbReference type="Proteomes" id="UP000827549">
    <property type="component" value="Chromosome 1"/>
</dbReference>
<proteinExistence type="predicted"/>
<evidence type="ECO:0000256" key="1">
    <source>
        <dbReference type="SAM" id="SignalP"/>
    </source>
</evidence>
<evidence type="ECO:0000313" key="4">
    <source>
        <dbReference type="Proteomes" id="UP000827549"/>
    </source>
</evidence>
<dbReference type="AlphaFoldDB" id="A0AAF0Y0C7"/>
<protein>
    <recommendedName>
        <fullName evidence="2">Protein CPL1-like domain-containing protein</fullName>
    </recommendedName>
</protein>
<reference evidence="3" key="1">
    <citation type="submission" date="2023-10" db="EMBL/GenBank/DDBJ databases">
        <authorList>
            <person name="Noh H."/>
        </authorList>
    </citation>
    <scope>NUCLEOTIDE SEQUENCE</scope>
    <source>
        <strain evidence="3">DUCC4014</strain>
    </source>
</reference>
<sequence>MLRPPLFAIVAVALALHSYAHPFSTPATRTRTAPSPLTGCTPSGLSWTPSGTHADAQPILYPASDTTPGWCFELGRLVSPHALAIHAAFAAGDTASSDQRVNVSAARAFCAHECTDCGASPSHCAAFVIARLAAQALRPGALTQCEYPPDSFTPLSATCEYACLPGHLSCGRACYDPLHWLCLDGVDLQPKSVMCGPTSQVCVAQQDGPMACHDVGESVGTCGGCLDPDGAPLGGVNCLAVPGVRGARCHRARCVATRCRTGYVLDGEACQPQADGASASDTRQVPFG</sequence>